<proteinExistence type="predicted"/>
<evidence type="ECO:0000256" key="1">
    <source>
        <dbReference type="SAM" id="MobiDB-lite"/>
    </source>
</evidence>
<reference evidence="2" key="1">
    <citation type="journal article" date="2023" name="IMA Fungus">
        <title>Comparative genomic study of the Penicillium genus elucidates a diverse pangenome and 15 lateral gene transfer events.</title>
        <authorList>
            <person name="Petersen C."/>
            <person name="Sorensen T."/>
            <person name="Nielsen M.R."/>
            <person name="Sondergaard T.E."/>
            <person name="Sorensen J.L."/>
            <person name="Fitzpatrick D.A."/>
            <person name="Frisvad J.C."/>
            <person name="Nielsen K.L."/>
        </authorList>
    </citation>
    <scope>NUCLEOTIDE SEQUENCE</scope>
    <source>
        <strain evidence="2">IBT 15450</strain>
    </source>
</reference>
<evidence type="ECO:0000313" key="2">
    <source>
        <dbReference type="EMBL" id="KAJ6035046.1"/>
    </source>
</evidence>
<dbReference type="AlphaFoldDB" id="A0AAD6N693"/>
<feature type="region of interest" description="Disordered" evidence="1">
    <location>
        <begin position="1"/>
        <end position="84"/>
    </location>
</feature>
<reference evidence="2" key="2">
    <citation type="submission" date="2023-01" db="EMBL/GenBank/DDBJ databases">
        <authorList>
            <person name="Petersen C."/>
        </authorList>
    </citation>
    <scope>NUCLEOTIDE SEQUENCE</scope>
    <source>
        <strain evidence="2">IBT 15450</strain>
    </source>
</reference>
<sequence>MPSNEEHNPFEEMHREEIAILPASRNLDSSEKRESTNSNRDEWKPTFDRRQSWSSQDQKHQQQERLLGSEPGKEMGFTEAHSGD</sequence>
<feature type="compositionally biased region" description="Basic and acidic residues" evidence="1">
    <location>
        <begin position="28"/>
        <end position="63"/>
    </location>
</feature>
<feature type="compositionally biased region" description="Basic and acidic residues" evidence="1">
    <location>
        <begin position="1"/>
        <end position="18"/>
    </location>
</feature>
<protein>
    <submittedName>
        <fullName evidence="2">Uncharacterized protein</fullName>
    </submittedName>
</protein>
<evidence type="ECO:0000313" key="3">
    <source>
        <dbReference type="Proteomes" id="UP001219568"/>
    </source>
</evidence>
<keyword evidence="3" id="KW-1185">Reference proteome</keyword>
<gene>
    <name evidence="2" type="ORF">N7460_009221</name>
</gene>
<organism evidence="2 3">
    <name type="scientific">Penicillium canescens</name>
    <dbReference type="NCBI Taxonomy" id="5083"/>
    <lineage>
        <taxon>Eukaryota</taxon>
        <taxon>Fungi</taxon>
        <taxon>Dikarya</taxon>
        <taxon>Ascomycota</taxon>
        <taxon>Pezizomycotina</taxon>
        <taxon>Eurotiomycetes</taxon>
        <taxon>Eurotiomycetidae</taxon>
        <taxon>Eurotiales</taxon>
        <taxon>Aspergillaceae</taxon>
        <taxon>Penicillium</taxon>
    </lineage>
</organism>
<dbReference type="Proteomes" id="UP001219568">
    <property type="component" value="Unassembled WGS sequence"/>
</dbReference>
<accession>A0AAD6N693</accession>
<comment type="caution">
    <text evidence="2">The sequence shown here is derived from an EMBL/GenBank/DDBJ whole genome shotgun (WGS) entry which is preliminary data.</text>
</comment>
<name>A0AAD6N693_PENCN</name>
<dbReference type="EMBL" id="JAQJZL010000010">
    <property type="protein sequence ID" value="KAJ6035046.1"/>
    <property type="molecule type" value="Genomic_DNA"/>
</dbReference>